<name>A0A8H5FVP4_9AGAR</name>
<reference evidence="1 2" key="1">
    <citation type="journal article" date="2020" name="ISME J.">
        <title>Uncovering the hidden diversity of litter-decomposition mechanisms in mushroom-forming fungi.</title>
        <authorList>
            <person name="Floudas D."/>
            <person name="Bentzer J."/>
            <person name="Ahren D."/>
            <person name="Johansson T."/>
            <person name="Persson P."/>
            <person name="Tunlid A."/>
        </authorList>
    </citation>
    <scope>NUCLEOTIDE SEQUENCE [LARGE SCALE GENOMIC DNA]</scope>
    <source>
        <strain evidence="1 2">CBS 291.85</strain>
    </source>
</reference>
<dbReference type="EMBL" id="JAACJM010000069">
    <property type="protein sequence ID" value="KAF5351505.1"/>
    <property type="molecule type" value="Genomic_DNA"/>
</dbReference>
<comment type="caution">
    <text evidence="1">The sequence shown here is derived from an EMBL/GenBank/DDBJ whole genome shotgun (WGS) entry which is preliminary data.</text>
</comment>
<keyword evidence="2" id="KW-1185">Reference proteome</keyword>
<dbReference type="AlphaFoldDB" id="A0A8H5FVP4"/>
<proteinExistence type="predicted"/>
<sequence>MGGFGSAIAVQQGTYLALPNGSVTGTMVVHPDRCFNGDAVDYQAHQFQIDILFNPYYLTMAFQ</sequence>
<accession>A0A8H5FVP4</accession>
<gene>
    <name evidence="1" type="ORF">D9758_007259</name>
</gene>
<protein>
    <submittedName>
        <fullName evidence="1">Uncharacterized protein</fullName>
    </submittedName>
</protein>
<evidence type="ECO:0000313" key="2">
    <source>
        <dbReference type="Proteomes" id="UP000559256"/>
    </source>
</evidence>
<organism evidence="1 2">
    <name type="scientific">Tetrapyrgos nigripes</name>
    <dbReference type="NCBI Taxonomy" id="182062"/>
    <lineage>
        <taxon>Eukaryota</taxon>
        <taxon>Fungi</taxon>
        <taxon>Dikarya</taxon>
        <taxon>Basidiomycota</taxon>
        <taxon>Agaricomycotina</taxon>
        <taxon>Agaricomycetes</taxon>
        <taxon>Agaricomycetidae</taxon>
        <taxon>Agaricales</taxon>
        <taxon>Marasmiineae</taxon>
        <taxon>Marasmiaceae</taxon>
        <taxon>Tetrapyrgos</taxon>
    </lineage>
</organism>
<dbReference type="Proteomes" id="UP000559256">
    <property type="component" value="Unassembled WGS sequence"/>
</dbReference>
<evidence type="ECO:0000313" key="1">
    <source>
        <dbReference type="EMBL" id="KAF5351505.1"/>
    </source>
</evidence>